<dbReference type="AlphaFoldDB" id="A0AAW4PM19"/>
<name>A0AAW4PM19_9EURY</name>
<proteinExistence type="predicted"/>
<evidence type="ECO:0000313" key="2">
    <source>
        <dbReference type="Proteomes" id="UP001430377"/>
    </source>
</evidence>
<reference evidence="1 2" key="1">
    <citation type="submission" date="2021-06" db="EMBL/GenBank/DDBJ databases">
        <title>Halomicroarcula sp. a new haloarchaeum isolated from saline soil.</title>
        <authorList>
            <person name="Duran-Viseras A."/>
            <person name="Sanchez-Porro C."/>
            <person name="Ventosa A."/>
        </authorList>
    </citation>
    <scope>NUCLEOTIDE SEQUENCE [LARGE SCALE GENOMIC DNA]</scope>
    <source>
        <strain evidence="1 2">F13</strain>
    </source>
</reference>
<keyword evidence="2" id="KW-1185">Reference proteome</keyword>
<comment type="caution">
    <text evidence="1">The sequence shown here is derived from an EMBL/GenBank/DDBJ whole genome shotgun (WGS) entry which is preliminary data.</text>
</comment>
<dbReference type="RefSeq" id="WP_220616812.1">
    <property type="nucleotide sequence ID" value="NZ_RKLR01000001.1"/>
</dbReference>
<dbReference type="Proteomes" id="UP001430377">
    <property type="component" value="Unassembled WGS sequence"/>
</dbReference>
<evidence type="ECO:0000313" key="1">
    <source>
        <dbReference type="EMBL" id="MBX0321811.1"/>
    </source>
</evidence>
<protein>
    <submittedName>
        <fullName evidence="1">Uncharacterized protein</fullName>
    </submittedName>
</protein>
<dbReference type="EMBL" id="RKLR01000001">
    <property type="protein sequence ID" value="MBX0321811.1"/>
    <property type="molecule type" value="Genomic_DNA"/>
</dbReference>
<accession>A0AAW4PM19</accession>
<gene>
    <name evidence="1" type="ORF">EGH21_02075</name>
</gene>
<organism evidence="1 2">
    <name type="scientific">Haloarcula rubra</name>
    <dbReference type="NCBI Taxonomy" id="2487747"/>
    <lineage>
        <taxon>Archaea</taxon>
        <taxon>Methanobacteriati</taxon>
        <taxon>Methanobacteriota</taxon>
        <taxon>Stenosarchaea group</taxon>
        <taxon>Halobacteria</taxon>
        <taxon>Halobacteriales</taxon>
        <taxon>Haloarculaceae</taxon>
        <taxon>Haloarcula</taxon>
    </lineage>
</organism>
<sequence length="430" mass="45949">MVPTDGTTRRRFLAVVGASALAGCGAIEDFGGDERTTIRSHELPDVDHEAGPRRRVAPAVPVAIDGAYLGAARDRTTDLLAALPTPLGPDEIPNGYVRERLLDASTNASDALDEARRAETAFASMQELRRAREHARYAAAGWRFVDAGQSVASLREEHETATAAARSMRSAYDHLGADPVRAALVHARVERALERAADGEQPRAPDDGSALLTVAEWGEETESTRALLEDARHLDSQFRASLPSDAGTVEPRLRRTAETLLSTAESRLSTLPPEPTADDWGTVERVVSDLRYEAEDGLARVAEAPGPATAVVDATGRLAHFDALDRVQDRVESGDRFRVESAADVHQYRETALDALASALADSPAPGLARTILTDAAGRVWSADWELSRARGETTPEQLSDPVASYVVATALARAAPTASRRTADTLASA</sequence>